<gene>
    <name evidence="6" type="ORF">HSCHL_0491</name>
</gene>
<feature type="binding site" evidence="3">
    <location>
        <position position="55"/>
    </location>
    <ligand>
        <name>substrate</name>
    </ligand>
</feature>
<evidence type="ECO:0000256" key="2">
    <source>
        <dbReference type="PIRSR" id="PIRSR000705-1"/>
    </source>
</evidence>
<feature type="binding site" evidence="3">
    <location>
        <position position="32"/>
    </location>
    <ligand>
        <name>substrate</name>
    </ligand>
</feature>
<keyword evidence="6" id="KW-0418">Kinase</keyword>
<organism evidence="6 7">
    <name type="scientific">Hydrogenibacillus schlegelii</name>
    <name type="common">Bacillus schlegelii</name>
    <dbReference type="NCBI Taxonomy" id="1484"/>
    <lineage>
        <taxon>Bacteria</taxon>
        <taxon>Bacillati</taxon>
        <taxon>Bacillota</taxon>
        <taxon>Bacilli</taxon>
        <taxon>Bacillales</taxon>
        <taxon>Bacillales Family X. Incertae Sedis</taxon>
        <taxon>Hydrogenibacillus</taxon>
    </lineage>
</organism>
<evidence type="ECO:0000313" key="6">
    <source>
        <dbReference type="EMBL" id="PTQ54212.1"/>
    </source>
</evidence>
<feature type="binding site" evidence="3">
    <location>
        <position position="44"/>
    </location>
    <ligand>
        <name>substrate</name>
    </ligand>
</feature>
<dbReference type="RefSeq" id="WP_272999707.1">
    <property type="nucleotide sequence ID" value="NZ_PEBV01000005.1"/>
</dbReference>
<dbReference type="PANTHER" id="PTHR10513:SF35">
    <property type="entry name" value="DEOXYADENOSINE KINASE"/>
    <property type="match status" value="1"/>
</dbReference>
<keyword evidence="4" id="KW-0547">Nucleotide-binding</keyword>
<dbReference type="InterPro" id="IPR002624">
    <property type="entry name" value="DCK/DGK"/>
</dbReference>
<feature type="binding site" evidence="3">
    <location>
        <position position="148"/>
    </location>
    <ligand>
        <name>substrate</name>
    </ligand>
</feature>
<dbReference type="PIRSF" id="PIRSF000705">
    <property type="entry name" value="DNK"/>
    <property type="match status" value="1"/>
</dbReference>
<feature type="binding site" evidence="4">
    <location>
        <begin position="8"/>
        <end position="16"/>
    </location>
    <ligand>
        <name>ATP</name>
        <dbReference type="ChEBI" id="CHEBI:30616"/>
    </ligand>
</feature>
<sequence>MQVVAVAGMVGVGKTTLARRLAEAFGYRLLGERASTNPYLEDYYADFKRWSFSVQVFFLAERLRGLAEARRAGVSVVQDRTVYEDAEIFARLHHETGHMDERDWQTYRLLYETLVDDPTFRHPDLVVYLTGSFEAIYRRIRCRGRRAELSMSRAYWEALYQRYNAWIQTFHRAPVVAVSIDEYDLFTGRGVEALLTRLEAALPPRRSAAPKTGPQRFIPGG</sequence>
<keyword evidence="4" id="KW-0067">ATP-binding</keyword>
<evidence type="ECO:0000259" key="5">
    <source>
        <dbReference type="Pfam" id="PF01712"/>
    </source>
</evidence>
<dbReference type="AlphaFoldDB" id="A0A2T5GDE7"/>
<dbReference type="EMBL" id="PEBV01000005">
    <property type="protein sequence ID" value="PTQ54212.1"/>
    <property type="molecule type" value="Genomic_DNA"/>
</dbReference>
<feature type="binding site" evidence="3">
    <location>
        <position position="85"/>
    </location>
    <ligand>
        <name>substrate</name>
    </ligand>
</feature>
<dbReference type="Gene3D" id="3.40.50.300">
    <property type="entry name" value="P-loop containing nucleotide triphosphate hydrolases"/>
    <property type="match status" value="1"/>
</dbReference>
<reference evidence="6 7" key="1">
    <citation type="submission" date="2017-08" db="EMBL/GenBank/DDBJ databases">
        <title>Burning lignite coal seam in the remote Altai Mountains harbors a hydrogen-driven thermophilic microbial community.</title>
        <authorList>
            <person name="Kadnikov V.V."/>
            <person name="Mardanov A.V."/>
            <person name="Ivasenko D."/>
            <person name="Beletsky A.V."/>
            <person name="Karnachuk O.V."/>
            <person name="Ravin N.V."/>
        </authorList>
    </citation>
    <scope>NUCLEOTIDE SEQUENCE [LARGE SCALE GENOMIC DNA]</scope>
    <source>
        <strain evidence="6">AL33</strain>
    </source>
</reference>
<protein>
    <submittedName>
        <fullName evidence="6">Deoxyadenosine kinase</fullName>
    </submittedName>
</protein>
<dbReference type="GO" id="GO:0019136">
    <property type="term" value="F:deoxynucleoside kinase activity"/>
    <property type="evidence" value="ECO:0007669"/>
    <property type="project" value="InterPro"/>
</dbReference>
<dbReference type="InterPro" id="IPR050566">
    <property type="entry name" value="Deoxyribonucleoside_kinase"/>
</dbReference>
<feature type="binding site" evidence="3">
    <location>
        <position position="80"/>
    </location>
    <ligand>
        <name>substrate</name>
    </ligand>
</feature>
<dbReference type="PANTHER" id="PTHR10513">
    <property type="entry name" value="DEOXYNUCLEOSIDE KINASE"/>
    <property type="match status" value="1"/>
</dbReference>
<comment type="caution">
    <text evidence="6">The sequence shown here is derived from an EMBL/GenBank/DDBJ whole genome shotgun (WGS) entry which is preliminary data.</text>
</comment>
<dbReference type="SUPFAM" id="SSF52540">
    <property type="entry name" value="P-loop containing nucleoside triphosphate hydrolases"/>
    <property type="match status" value="1"/>
</dbReference>
<comment type="similarity">
    <text evidence="1">Belongs to the DCK/DGK family.</text>
</comment>
<dbReference type="InterPro" id="IPR031314">
    <property type="entry name" value="DNK_dom"/>
</dbReference>
<keyword evidence="6" id="KW-0808">Transferase</keyword>
<dbReference type="InterPro" id="IPR027417">
    <property type="entry name" value="P-loop_NTPase"/>
</dbReference>
<evidence type="ECO:0000256" key="4">
    <source>
        <dbReference type="PIRSR" id="PIRSR000705-3"/>
    </source>
</evidence>
<dbReference type="Pfam" id="PF01712">
    <property type="entry name" value="dNK"/>
    <property type="match status" value="1"/>
</dbReference>
<name>A0A2T5GDE7_HYDSH</name>
<accession>A0A2T5GDE7</accession>
<feature type="active site" description="Proton acceptor" evidence="2">
    <location>
        <position position="79"/>
    </location>
</feature>
<evidence type="ECO:0000313" key="7">
    <source>
        <dbReference type="Proteomes" id="UP000244180"/>
    </source>
</evidence>
<proteinExistence type="inferred from homology"/>
<dbReference type="Proteomes" id="UP000244180">
    <property type="component" value="Unassembled WGS sequence"/>
</dbReference>
<feature type="binding site" evidence="4">
    <location>
        <begin position="139"/>
        <end position="143"/>
    </location>
    <ligand>
        <name>ATP</name>
        <dbReference type="ChEBI" id="CHEBI:30616"/>
    </ligand>
</feature>
<evidence type="ECO:0000256" key="1">
    <source>
        <dbReference type="ARBA" id="ARBA00007420"/>
    </source>
</evidence>
<feature type="domain" description="Deoxynucleoside kinase" evidence="5">
    <location>
        <begin position="5"/>
        <end position="187"/>
    </location>
</feature>
<dbReference type="GO" id="GO:0005737">
    <property type="term" value="C:cytoplasm"/>
    <property type="evidence" value="ECO:0007669"/>
    <property type="project" value="TreeGrafter"/>
</dbReference>
<evidence type="ECO:0000256" key="3">
    <source>
        <dbReference type="PIRSR" id="PIRSR000705-2"/>
    </source>
</evidence>
<dbReference type="GO" id="GO:0005524">
    <property type="term" value="F:ATP binding"/>
    <property type="evidence" value="ECO:0007669"/>
    <property type="project" value="UniProtKB-KW"/>
</dbReference>